<dbReference type="OrthoDB" id="421038at2759"/>
<keyword evidence="9 10" id="KW-0449">Lipoprotein</keyword>
<evidence type="ECO:0000256" key="6">
    <source>
        <dbReference type="ARBA" id="ARBA00023136"/>
    </source>
</evidence>
<evidence type="ECO:0000256" key="1">
    <source>
        <dbReference type="ARBA" id="ARBA00004196"/>
    </source>
</evidence>
<dbReference type="GO" id="GO:0016787">
    <property type="term" value="F:hydrolase activity"/>
    <property type="evidence" value="ECO:0007669"/>
    <property type="project" value="UniProtKB-KW"/>
</dbReference>
<comment type="function">
    <text evidence="10">Splits internally a 1,3-beta-glucan molecule and transfers the newly generated reducing end (the donor) to the non-reducing end of another 1,3-beta-glucan molecule (the acceptor) forming a 1,3-beta linkage, resulting in the elongation of 1,3-beta-glucan chains in the cell wall.</text>
</comment>
<comment type="similarity">
    <text evidence="3 10">Belongs to the glycosyl hydrolase 72 family.</text>
</comment>
<evidence type="ECO:0000256" key="2">
    <source>
        <dbReference type="ARBA" id="ARBA00004589"/>
    </source>
</evidence>
<dbReference type="PANTHER" id="PTHR31468:SF2">
    <property type="entry name" value="1,3-BETA-GLUCANOSYLTRANSFERASE GAS1"/>
    <property type="match status" value="1"/>
</dbReference>
<dbReference type="Gene3D" id="1.20.58.1040">
    <property type="match status" value="1"/>
</dbReference>
<dbReference type="GO" id="GO:0005886">
    <property type="term" value="C:plasma membrane"/>
    <property type="evidence" value="ECO:0007669"/>
    <property type="project" value="UniProtKB-SubCell"/>
</dbReference>
<evidence type="ECO:0000256" key="3">
    <source>
        <dbReference type="ARBA" id="ARBA00007528"/>
    </source>
</evidence>
<evidence type="ECO:0000313" key="12">
    <source>
        <dbReference type="EMBL" id="RIB10480.1"/>
    </source>
</evidence>
<protein>
    <recommendedName>
        <fullName evidence="10">1,3-beta-glucanosyltransferase</fullName>
        <ecNumber evidence="10">2.4.1.-</ecNumber>
    </recommendedName>
</protein>
<keyword evidence="5" id="KW-0732">Signal</keyword>
<dbReference type="Gene3D" id="3.20.20.80">
    <property type="entry name" value="Glycosidases"/>
    <property type="match status" value="1"/>
</dbReference>
<evidence type="ECO:0000256" key="7">
    <source>
        <dbReference type="ARBA" id="ARBA00023157"/>
    </source>
</evidence>
<dbReference type="PANTHER" id="PTHR31468">
    <property type="entry name" value="1,3-BETA-GLUCANOSYLTRANSFERASE GAS1"/>
    <property type="match status" value="1"/>
</dbReference>
<evidence type="ECO:0000259" key="11">
    <source>
        <dbReference type="SMART" id="SM00768"/>
    </source>
</evidence>
<dbReference type="Pfam" id="PF07983">
    <property type="entry name" value="X8"/>
    <property type="match status" value="1"/>
</dbReference>
<reference evidence="12 13" key="1">
    <citation type="submission" date="2018-06" db="EMBL/GenBank/DDBJ databases">
        <title>Comparative genomics reveals the genomic features of Rhizophagus irregularis, R. cerebriforme, R. diaphanum and Gigaspora rosea, and their symbiotic lifestyle signature.</title>
        <authorList>
            <person name="Morin E."/>
            <person name="San Clemente H."/>
            <person name="Chen E.C.H."/>
            <person name="De La Providencia I."/>
            <person name="Hainaut M."/>
            <person name="Kuo A."/>
            <person name="Kohler A."/>
            <person name="Murat C."/>
            <person name="Tang N."/>
            <person name="Roy S."/>
            <person name="Loubradou J."/>
            <person name="Henrissat B."/>
            <person name="Grigoriev I.V."/>
            <person name="Corradi N."/>
            <person name="Roux C."/>
            <person name="Martin F.M."/>
        </authorList>
    </citation>
    <scope>NUCLEOTIDE SEQUENCE [LARGE SCALE GENOMIC DNA]</scope>
    <source>
        <strain evidence="12 13">DAOM 194757</strain>
    </source>
</reference>
<organism evidence="12 13">
    <name type="scientific">Gigaspora rosea</name>
    <dbReference type="NCBI Taxonomy" id="44941"/>
    <lineage>
        <taxon>Eukaryota</taxon>
        <taxon>Fungi</taxon>
        <taxon>Fungi incertae sedis</taxon>
        <taxon>Mucoromycota</taxon>
        <taxon>Glomeromycotina</taxon>
        <taxon>Glomeromycetes</taxon>
        <taxon>Diversisporales</taxon>
        <taxon>Gigasporaceae</taxon>
        <taxon>Gigaspora</taxon>
    </lineage>
</organism>
<keyword evidence="10" id="KW-0808">Transferase</keyword>
<evidence type="ECO:0000256" key="9">
    <source>
        <dbReference type="ARBA" id="ARBA00023288"/>
    </source>
</evidence>
<dbReference type="AlphaFoldDB" id="A0A397UJS2"/>
<sequence>MVLRFYYKPLPSRLAYQPRGLGKEYVRSIGEFKLRKELSLNVIRVYEKQVAAIRDIKEYIKVNAKEKEGRIIPIRYSSNDNQDVRIPLKDYFNCGNKNKQADFYGVNLYEWCGDSTFETSGYADRTGEFINYNIPVIISEYGCNIVNSTNFLIPPNDTLSMDSYTQTNVEPLKCPLNSENWKTNMELPPTPMKDVCECMVSSLSCVVSSKIVNNQKLIDENFGLICGMIECDDINVDVNSGKYGKYSYCNPEDKLSYQFDVYFKRKKKNIFLACNFKGVATITLF</sequence>
<dbReference type="GO" id="GO:0031505">
    <property type="term" value="P:fungal-type cell wall organization"/>
    <property type="evidence" value="ECO:0007669"/>
    <property type="project" value="TreeGrafter"/>
</dbReference>
<dbReference type="InterPro" id="IPR017853">
    <property type="entry name" value="GH"/>
</dbReference>
<evidence type="ECO:0000313" key="13">
    <source>
        <dbReference type="Proteomes" id="UP000266673"/>
    </source>
</evidence>
<dbReference type="Proteomes" id="UP000266673">
    <property type="component" value="Unassembled WGS sequence"/>
</dbReference>
<dbReference type="GO" id="GO:0098552">
    <property type="term" value="C:side of membrane"/>
    <property type="evidence" value="ECO:0007669"/>
    <property type="project" value="UniProtKB-KW"/>
</dbReference>
<proteinExistence type="inferred from homology"/>
<feature type="domain" description="X8" evidence="11">
    <location>
        <begin position="203"/>
        <end position="285"/>
    </location>
</feature>
<dbReference type="InterPro" id="IPR004886">
    <property type="entry name" value="Glucanosyltransferase"/>
</dbReference>
<keyword evidence="6 10" id="KW-0472">Membrane</keyword>
<gene>
    <name evidence="12" type="ORF">C2G38_2206010</name>
</gene>
<dbReference type="EMBL" id="QKWP01001246">
    <property type="protein sequence ID" value="RIB10480.1"/>
    <property type="molecule type" value="Genomic_DNA"/>
</dbReference>
<evidence type="ECO:0000256" key="4">
    <source>
        <dbReference type="ARBA" id="ARBA00022622"/>
    </source>
</evidence>
<keyword evidence="7" id="KW-1015">Disulfide bond</keyword>
<dbReference type="SUPFAM" id="SSF51445">
    <property type="entry name" value="(Trans)glycosidases"/>
    <property type="match status" value="1"/>
</dbReference>
<comment type="caution">
    <text evidence="12">The sequence shown here is derived from an EMBL/GenBank/DDBJ whole genome shotgun (WGS) entry which is preliminary data.</text>
</comment>
<dbReference type="GO" id="GO:0042124">
    <property type="term" value="F:1,3-beta-glucanosyltransferase activity"/>
    <property type="evidence" value="ECO:0007669"/>
    <property type="project" value="TreeGrafter"/>
</dbReference>
<dbReference type="STRING" id="44941.A0A397UJS2"/>
<dbReference type="InterPro" id="IPR012946">
    <property type="entry name" value="X8"/>
</dbReference>
<keyword evidence="8" id="KW-0325">Glycoprotein</keyword>
<name>A0A397UJS2_9GLOM</name>
<evidence type="ECO:0000256" key="10">
    <source>
        <dbReference type="RuleBase" id="RU361209"/>
    </source>
</evidence>
<dbReference type="SMART" id="SM00768">
    <property type="entry name" value="X8"/>
    <property type="match status" value="1"/>
</dbReference>
<accession>A0A397UJS2</accession>
<keyword evidence="12" id="KW-0378">Hydrolase</keyword>
<keyword evidence="13" id="KW-1185">Reference proteome</keyword>
<dbReference type="Pfam" id="PF03198">
    <property type="entry name" value="Glyco_hydro_72"/>
    <property type="match status" value="1"/>
</dbReference>
<comment type="subcellular location">
    <subcellularLocation>
        <location evidence="1">Cell envelope</location>
    </subcellularLocation>
    <subcellularLocation>
        <location evidence="10">Cell membrane</location>
        <topology evidence="10">Lipid-anchor</topology>
        <topology evidence="10">GPI-anchor</topology>
    </subcellularLocation>
    <subcellularLocation>
        <location evidence="2">Membrane</location>
        <topology evidence="2">Lipid-anchor</topology>
        <topology evidence="2">GPI-anchor</topology>
    </subcellularLocation>
</comment>
<evidence type="ECO:0000256" key="8">
    <source>
        <dbReference type="ARBA" id="ARBA00023180"/>
    </source>
</evidence>
<dbReference type="EC" id="2.4.1.-" evidence="10"/>
<evidence type="ECO:0000256" key="5">
    <source>
        <dbReference type="ARBA" id="ARBA00022729"/>
    </source>
</evidence>
<dbReference type="GO" id="GO:0071970">
    <property type="term" value="P:fungal-type cell wall (1-&gt;3)-beta-D-glucan biosynthetic process"/>
    <property type="evidence" value="ECO:0007669"/>
    <property type="project" value="TreeGrafter"/>
</dbReference>
<keyword evidence="4 10" id="KW-0336">GPI-anchor</keyword>